<gene>
    <name evidence="2" type="ORF">g.4917</name>
</gene>
<keyword evidence="1" id="KW-1133">Transmembrane helix</keyword>
<evidence type="ECO:0000256" key="1">
    <source>
        <dbReference type="SAM" id="Phobius"/>
    </source>
</evidence>
<feature type="transmembrane region" description="Helical" evidence="1">
    <location>
        <begin position="94"/>
        <end position="114"/>
    </location>
</feature>
<dbReference type="EMBL" id="GEBQ01021528">
    <property type="protein sequence ID" value="JAT18449.1"/>
    <property type="molecule type" value="Transcribed_RNA"/>
</dbReference>
<feature type="transmembrane region" description="Helical" evidence="1">
    <location>
        <begin position="58"/>
        <end position="82"/>
    </location>
</feature>
<protein>
    <submittedName>
        <fullName evidence="2">Uncharacterized protein</fullName>
    </submittedName>
</protein>
<name>A0A1B6L406_9HEMI</name>
<reference evidence="2" key="1">
    <citation type="submission" date="2015-11" db="EMBL/GenBank/DDBJ databases">
        <title>De novo transcriptome assembly of four potential Pierce s Disease insect vectors from Arizona vineyards.</title>
        <authorList>
            <person name="Tassone E.E."/>
        </authorList>
    </citation>
    <scope>NUCLEOTIDE SEQUENCE</scope>
</reference>
<proteinExistence type="predicted"/>
<feature type="transmembrane region" description="Helical" evidence="1">
    <location>
        <begin position="20"/>
        <end position="37"/>
    </location>
</feature>
<keyword evidence="1" id="KW-0812">Transmembrane</keyword>
<evidence type="ECO:0000313" key="2">
    <source>
        <dbReference type="EMBL" id="JAT18449.1"/>
    </source>
</evidence>
<dbReference type="AlphaFoldDB" id="A0A1B6L406"/>
<sequence>MFWYKGPNTILGNPVRHLRHLDLLCRVVVVVVMVKIYRLRNMSPDKKVVIDILEDMAVVGMMVVVVVEVVVGVVVVGKLVLVDVDMVVGEEDRVVEGVVMGDYSSYVSFFFFFFSKRSGVLTHLLQY</sequence>
<organism evidence="2">
    <name type="scientific">Graphocephala atropunctata</name>
    <dbReference type="NCBI Taxonomy" id="36148"/>
    <lineage>
        <taxon>Eukaryota</taxon>
        <taxon>Metazoa</taxon>
        <taxon>Ecdysozoa</taxon>
        <taxon>Arthropoda</taxon>
        <taxon>Hexapoda</taxon>
        <taxon>Insecta</taxon>
        <taxon>Pterygota</taxon>
        <taxon>Neoptera</taxon>
        <taxon>Paraneoptera</taxon>
        <taxon>Hemiptera</taxon>
        <taxon>Auchenorrhyncha</taxon>
        <taxon>Membracoidea</taxon>
        <taxon>Cicadellidae</taxon>
        <taxon>Cicadellinae</taxon>
        <taxon>Cicadellini</taxon>
        <taxon>Graphocephala</taxon>
    </lineage>
</organism>
<accession>A0A1B6L406</accession>
<keyword evidence="1" id="KW-0472">Membrane</keyword>